<evidence type="ECO:0000256" key="4">
    <source>
        <dbReference type="ARBA" id="ARBA00023163"/>
    </source>
</evidence>
<dbReference type="Gene3D" id="3.40.190.10">
    <property type="entry name" value="Periplasmic binding protein-like II"/>
    <property type="match status" value="2"/>
</dbReference>
<proteinExistence type="inferred from homology"/>
<keyword evidence="2" id="KW-0805">Transcription regulation</keyword>
<keyword evidence="3" id="KW-0238">DNA-binding</keyword>
<dbReference type="InterPro" id="IPR058163">
    <property type="entry name" value="LysR-type_TF_proteobact-type"/>
</dbReference>
<protein>
    <submittedName>
        <fullName evidence="6">Glycine cleavage system transcriptional activator GcvA</fullName>
    </submittedName>
</protein>
<dbReference type="CDD" id="cd08432">
    <property type="entry name" value="PBP2_GcdR_TrpI_HvrB_AmpR_like"/>
    <property type="match status" value="1"/>
</dbReference>
<gene>
    <name evidence="6" type="ORF">PAMC26577_25945</name>
</gene>
<dbReference type="AlphaFoldDB" id="A0A242MH37"/>
<dbReference type="RefSeq" id="WP_075358028.1">
    <property type="nucleotide sequence ID" value="NZ_MSRG01000023.1"/>
</dbReference>
<evidence type="ECO:0000256" key="1">
    <source>
        <dbReference type="ARBA" id="ARBA00009437"/>
    </source>
</evidence>
<evidence type="ECO:0000313" key="7">
    <source>
        <dbReference type="Proteomes" id="UP000195221"/>
    </source>
</evidence>
<dbReference type="Proteomes" id="UP000195221">
    <property type="component" value="Unassembled WGS sequence"/>
</dbReference>
<dbReference type="SUPFAM" id="SSF53850">
    <property type="entry name" value="Periplasmic binding protein-like II"/>
    <property type="match status" value="1"/>
</dbReference>
<evidence type="ECO:0000256" key="3">
    <source>
        <dbReference type="ARBA" id="ARBA00023125"/>
    </source>
</evidence>
<name>A0A242MH37_CABSO</name>
<dbReference type="Pfam" id="PF00126">
    <property type="entry name" value="HTH_1"/>
    <property type="match status" value="1"/>
</dbReference>
<dbReference type="NCBIfam" id="NF008352">
    <property type="entry name" value="PRK11139.1"/>
    <property type="match status" value="1"/>
</dbReference>
<dbReference type="GO" id="GO:0003700">
    <property type="term" value="F:DNA-binding transcription factor activity"/>
    <property type="evidence" value="ECO:0007669"/>
    <property type="project" value="InterPro"/>
</dbReference>
<evidence type="ECO:0000256" key="2">
    <source>
        <dbReference type="ARBA" id="ARBA00023015"/>
    </source>
</evidence>
<dbReference type="InterPro" id="IPR000847">
    <property type="entry name" value="LysR_HTH_N"/>
</dbReference>
<dbReference type="PROSITE" id="PS50931">
    <property type="entry name" value="HTH_LYSR"/>
    <property type="match status" value="1"/>
</dbReference>
<dbReference type="InterPro" id="IPR036388">
    <property type="entry name" value="WH-like_DNA-bd_sf"/>
</dbReference>
<comment type="similarity">
    <text evidence="1">Belongs to the LysR transcriptional regulatory family.</text>
</comment>
<dbReference type="PRINTS" id="PR00039">
    <property type="entry name" value="HTHLYSR"/>
</dbReference>
<organism evidence="6 7">
    <name type="scientific">Caballeronia sordidicola</name>
    <name type="common">Burkholderia sordidicola</name>
    <dbReference type="NCBI Taxonomy" id="196367"/>
    <lineage>
        <taxon>Bacteria</taxon>
        <taxon>Pseudomonadati</taxon>
        <taxon>Pseudomonadota</taxon>
        <taxon>Betaproteobacteria</taxon>
        <taxon>Burkholderiales</taxon>
        <taxon>Burkholderiaceae</taxon>
        <taxon>Caballeronia</taxon>
    </lineage>
</organism>
<dbReference type="FunFam" id="3.40.190.10:FF:000017">
    <property type="entry name" value="Glycine cleavage system transcriptional activator"/>
    <property type="match status" value="1"/>
</dbReference>
<dbReference type="EMBL" id="NBTZ01000106">
    <property type="protein sequence ID" value="OTP70497.1"/>
    <property type="molecule type" value="Genomic_DNA"/>
</dbReference>
<dbReference type="Gene3D" id="1.10.10.10">
    <property type="entry name" value="Winged helix-like DNA-binding domain superfamily/Winged helix DNA-binding domain"/>
    <property type="match status" value="1"/>
</dbReference>
<reference evidence="6 7" key="1">
    <citation type="submission" date="2017-03" db="EMBL/GenBank/DDBJ databases">
        <title>Genome analysis of strain PAMC 26577.</title>
        <authorList>
            <person name="Oh H.-M."/>
            <person name="Yang J.-A."/>
        </authorList>
    </citation>
    <scope>NUCLEOTIDE SEQUENCE [LARGE SCALE GENOMIC DNA]</scope>
    <source>
        <strain evidence="6 7">PAMC 26577</strain>
    </source>
</reference>
<dbReference type="Pfam" id="PF03466">
    <property type="entry name" value="LysR_substrate"/>
    <property type="match status" value="1"/>
</dbReference>
<accession>A0A242MH37</accession>
<keyword evidence="4" id="KW-0804">Transcription</keyword>
<dbReference type="GO" id="GO:0006351">
    <property type="term" value="P:DNA-templated transcription"/>
    <property type="evidence" value="ECO:0007669"/>
    <property type="project" value="TreeGrafter"/>
</dbReference>
<comment type="caution">
    <text evidence="6">The sequence shown here is derived from an EMBL/GenBank/DDBJ whole genome shotgun (WGS) entry which is preliminary data.</text>
</comment>
<evidence type="ECO:0000259" key="5">
    <source>
        <dbReference type="PROSITE" id="PS50931"/>
    </source>
</evidence>
<dbReference type="InterPro" id="IPR005119">
    <property type="entry name" value="LysR_subst-bd"/>
</dbReference>
<evidence type="ECO:0000313" key="6">
    <source>
        <dbReference type="EMBL" id="OTP70497.1"/>
    </source>
</evidence>
<dbReference type="PANTHER" id="PTHR30537:SF74">
    <property type="entry name" value="HTH-TYPE TRANSCRIPTIONAL REGULATOR TRPI"/>
    <property type="match status" value="1"/>
</dbReference>
<feature type="domain" description="HTH lysR-type" evidence="5">
    <location>
        <begin position="9"/>
        <end position="66"/>
    </location>
</feature>
<dbReference type="FunFam" id="1.10.10.10:FF:000038">
    <property type="entry name" value="Glycine cleavage system transcriptional activator"/>
    <property type="match status" value="1"/>
</dbReference>
<dbReference type="PANTHER" id="PTHR30537">
    <property type="entry name" value="HTH-TYPE TRANSCRIPTIONAL REGULATOR"/>
    <property type="match status" value="1"/>
</dbReference>
<dbReference type="SUPFAM" id="SSF46785">
    <property type="entry name" value="Winged helix' DNA-binding domain"/>
    <property type="match status" value="1"/>
</dbReference>
<sequence>MRNMRRKLPPLNALRAFEASGRYLSFTGAAKELLVTQGAISRHVSLLEDWLGVKLFLRTHRGIQLTRKGETYIRALSSVFDQIDYATREARDDADGSVLRLKLPPTFAMRWLVPRLTRFKSLHPKIDIQVVTSHEPANFRREDIDVSVHSHPFPPEGAGHRRLLGEVLMPVCSPSLLERGPALRTPRDLAHHTLLSSRNRPMDWSRWMIEAGMTELESEGHIDFDNAALAYQGAIDDLGVMIAVRALIEDDLRSGRLVSPFDLQVSTPGAYYLACSQVGAKSPQLEAFEAWLVWEAVDYERGLSAPAITGLPPPQ</sequence>
<dbReference type="InterPro" id="IPR036390">
    <property type="entry name" value="WH_DNA-bd_sf"/>
</dbReference>
<dbReference type="GO" id="GO:0043565">
    <property type="term" value="F:sequence-specific DNA binding"/>
    <property type="evidence" value="ECO:0007669"/>
    <property type="project" value="TreeGrafter"/>
</dbReference>